<dbReference type="Pfam" id="PF25583">
    <property type="entry name" value="WCX"/>
    <property type="match status" value="1"/>
</dbReference>
<evidence type="ECO:0000259" key="1">
    <source>
        <dbReference type="Pfam" id="PF13280"/>
    </source>
</evidence>
<gene>
    <name evidence="3" type="ORF">EZ315_13660</name>
</gene>
<dbReference type="InterPro" id="IPR026881">
    <property type="entry name" value="WYL_dom"/>
</dbReference>
<dbReference type="PANTHER" id="PTHR34580:SF9">
    <property type="entry name" value="SLL5097 PROTEIN"/>
    <property type="match status" value="1"/>
</dbReference>
<accession>A0A4Z0V171</accession>
<proteinExistence type="predicted"/>
<keyword evidence="4" id="KW-1185">Reference proteome</keyword>
<sequence>MPNTKSSDIRYKVLDRCLRRGGYSTSDLMDEVNKELELQGFPTVSALNTIRQDMDHIVNSYPEISIVDKKVGRNVTYSYENPESSIFKLPFNDDELAQLSQCMAILSRFEGTPQMEWMHSFIERFKLSLNIDVDGRQVVGFDDCRYLRGKEYFSTLLSAICNKKVLAIGYKSFRQDAVKEVILHPYYIKEYNKRWFLLGREHGYDSISHLAFDRIEHINDVTGVSYIENNEYDFNDDYFSDIVGVTKHLDHKLQKIQLWVSPSLFPYIQTKPLHETQKLKKSDANSYEIEIEVRPNFELEQLILSYGEGLSVLSPADLRNKIKSKLELSIKNYDSVHEE</sequence>
<feature type="domain" description="WCX" evidence="2">
    <location>
        <begin position="254"/>
        <end position="327"/>
    </location>
</feature>
<evidence type="ECO:0000313" key="4">
    <source>
        <dbReference type="Proteomes" id="UP000297635"/>
    </source>
</evidence>
<dbReference type="InterPro" id="IPR051534">
    <property type="entry name" value="CBASS_pafABC_assoc_protein"/>
</dbReference>
<comment type="caution">
    <text evidence="3">The sequence shown here is derived from an EMBL/GenBank/DDBJ whole genome shotgun (WGS) entry which is preliminary data.</text>
</comment>
<dbReference type="InterPro" id="IPR057727">
    <property type="entry name" value="WCX_dom"/>
</dbReference>
<dbReference type="Pfam" id="PF13280">
    <property type="entry name" value="WYL"/>
    <property type="match status" value="1"/>
</dbReference>
<dbReference type="GeneID" id="82150839"/>
<dbReference type="PANTHER" id="PTHR34580">
    <property type="match status" value="1"/>
</dbReference>
<reference evidence="3 4" key="1">
    <citation type="submission" date="2019-02" db="EMBL/GenBank/DDBJ databases">
        <title>Isolation and identification of novel species under the genus Muribaculum.</title>
        <authorList>
            <person name="Miyake S."/>
            <person name="Ding Y."/>
            <person name="Low A."/>
            <person name="Soh M."/>
            <person name="Seedorf H."/>
        </authorList>
    </citation>
    <scope>NUCLEOTIDE SEQUENCE [LARGE SCALE GENOMIC DNA]</scope>
    <source>
        <strain evidence="3 4">TLL-A3</strain>
    </source>
</reference>
<evidence type="ECO:0000313" key="3">
    <source>
        <dbReference type="EMBL" id="TGG36869.1"/>
    </source>
</evidence>
<dbReference type="EMBL" id="SJSA01000002">
    <property type="protein sequence ID" value="TGG36869.1"/>
    <property type="molecule type" value="Genomic_DNA"/>
</dbReference>
<evidence type="ECO:0000259" key="2">
    <source>
        <dbReference type="Pfam" id="PF25583"/>
    </source>
</evidence>
<dbReference type="PROSITE" id="PS52050">
    <property type="entry name" value="WYL"/>
    <property type="match status" value="1"/>
</dbReference>
<name>A0A4Z0V171_9BACT</name>
<protein>
    <submittedName>
        <fullName evidence="3">WYL domain-containing protein</fullName>
    </submittedName>
</protein>
<feature type="domain" description="WYL" evidence="1">
    <location>
        <begin position="151"/>
        <end position="218"/>
    </location>
</feature>
<organism evidence="3 4">
    <name type="scientific">Duncaniella freteri</name>
    <dbReference type="NCBI Taxonomy" id="2530391"/>
    <lineage>
        <taxon>Bacteria</taxon>
        <taxon>Pseudomonadati</taxon>
        <taxon>Bacteroidota</taxon>
        <taxon>Bacteroidia</taxon>
        <taxon>Bacteroidales</taxon>
        <taxon>Muribaculaceae</taxon>
        <taxon>Duncaniella</taxon>
    </lineage>
</organism>
<dbReference type="RefSeq" id="WP_135472577.1">
    <property type="nucleotide sequence ID" value="NZ_SJSA01000002.1"/>
</dbReference>
<dbReference type="AlphaFoldDB" id="A0A4Z0V171"/>
<dbReference type="Proteomes" id="UP000297635">
    <property type="component" value="Unassembled WGS sequence"/>
</dbReference>